<comment type="caution">
    <text evidence="2">The sequence shown here is derived from an EMBL/GenBank/DDBJ whole genome shotgun (WGS) entry which is preliminary data.</text>
</comment>
<dbReference type="AlphaFoldDB" id="A0AAD4ZNF8"/>
<accession>A0AAD4ZNF8</accession>
<evidence type="ECO:0000313" key="3">
    <source>
        <dbReference type="Proteomes" id="UP001054821"/>
    </source>
</evidence>
<keyword evidence="3" id="KW-1185">Reference proteome</keyword>
<protein>
    <submittedName>
        <fullName evidence="2">Uncharacterized protein</fullName>
    </submittedName>
</protein>
<evidence type="ECO:0000256" key="1">
    <source>
        <dbReference type="SAM" id="Phobius"/>
    </source>
</evidence>
<dbReference type="Proteomes" id="UP001054821">
    <property type="component" value="Chromosome 1"/>
</dbReference>
<reference evidence="2 3" key="1">
    <citation type="journal article" date="2022" name="G3 (Bethesda)">
        <title>Whole-genome sequence and methylome profiling of the almond [Prunus dulcis (Mill.) D.A. Webb] cultivar 'Nonpareil'.</title>
        <authorList>
            <person name="D'Amico-Willman K.M."/>
            <person name="Ouma W.Z."/>
            <person name="Meulia T."/>
            <person name="Sideli G.M."/>
            <person name="Gradziel T.M."/>
            <person name="Fresnedo-Ramirez J."/>
        </authorList>
    </citation>
    <scope>NUCLEOTIDE SEQUENCE [LARGE SCALE GENOMIC DNA]</scope>
    <source>
        <strain evidence="2">Clone GOH B32 T37-40</strain>
    </source>
</reference>
<sequence>MRTVGVRIADQVDQMSPESSEDYRCRTLTGFGLDSKVKFGSGPVTFPGELAMNRLKKLILPNKFYNSYLLRGIGALIISLALFLSTAIPL</sequence>
<keyword evidence="1" id="KW-1133">Transmembrane helix</keyword>
<name>A0AAD4ZNF8_PRUDU</name>
<keyword evidence="1" id="KW-0812">Transmembrane</keyword>
<feature type="transmembrane region" description="Helical" evidence="1">
    <location>
        <begin position="68"/>
        <end position="88"/>
    </location>
</feature>
<gene>
    <name evidence="2" type="ORF">L3X38_004161</name>
</gene>
<organism evidence="2 3">
    <name type="scientific">Prunus dulcis</name>
    <name type="common">Almond</name>
    <name type="synonym">Amygdalus dulcis</name>
    <dbReference type="NCBI Taxonomy" id="3755"/>
    <lineage>
        <taxon>Eukaryota</taxon>
        <taxon>Viridiplantae</taxon>
        <taxon>Streptophyta</taxon>
        <taxon>Embryophyta</taxon>
        <taxon>Tracheophyta</taxon>
        <taxon>Spermatophyta</taxon>
        <taxon>Magnoliopsida</taxon>
        <taxon>eudicotyledons</taxon>
        <taxon>Gunneridae</taxon>
        <taxon>Pentapetalae</taxon>
        <taxon>rosids</taxon>
        <taxon>fabids</taxon>
        <taxon>Rosales</taxon>
        <taxon>Rosaceae</taxon>
        <taxon>Amygdaloideae</taxon>
        <taxon>Amygdaleae</taxon>
        <taxon>Prunus</taxon>
    </lineage>
</organism>
<keyword evidence="1" id="KW-0472">Membrane</keyword>
<dbReference type="EMBL" id="JAJFAZ020000001">
    <property type="protein sequence ID" value="KAI5351270.1"/>
    <property type="molecule type" value="Genomic_DNA"/>
</dbReference>
<evidence type="ECO:0000313" key="2">
    <source>
        <dbReference type="EMBL" id="KAI5351270.1"/>
    </source>
</evidence>
<proteinExistence type="predicted"/>